<feature type="region of interest" description="Disordered" evidence="2">
    <location>
        <begin position="231"/>
        <end position="258"/>
    </location>
</feature>
<keyword evidence="3" id="KW-0732">Signal</keyword>
<dbReference type="EMBL" id="CAJVCH010031597">
    <property type="protein sequence ID" value="CAG7709997.1"/>
    <property type="molecule type" value="Genomic_DNA"/>
</dbReference>
<feature type="chain" id="PRO_5035272298" description="Chitin-binding type-4 domain-containing protein" evidence="3">
    <location>
        <begin position="20"/>
        <end position="458"/>
    </location>
</feature>
<evidence type="ECO:0000256" key="3">
    <source>
        <dbReference type="SAM" id="SignalP"/>
    </source>
</evidence>
<keyword evidence="1" id="KW-0175">Coiled coil</keyword>
<evidence type="ECO:0000313" key="5">
    <source>
        <dbReference type="Proteomes" id="UP000708208"/>
    </source>
</evidence>
<evidence type="ECO:0000313" key="4">
    <source>
        <dbReference type="EMBL" id="CAG7709997.1"/>
    </source>
</evidence>
<evidence type="ECO:0000256" key="1">
    <source>
        <dbReference type="SAM" id="Coils"/>
    </source>
</evidence>
<feature type="coiled-coil region" evidence="1">
    <location>
        <begin position="332"/>
        <end position="366"/>
    </location>
</feature>
<organism evidence="4 5">
    <name type="scientific">Allacma fusca</name>
    <dbReference type="NCBI Taxonomy" id="39272"/>
    <lineage>
        <taxon>Eukaryota</taxon>
        <taxon>Metazoa</taxon>
        <taxon>Ecdysozoa</taxon>
        <taxon>Arthropoda</taxon>
        <taxon>Hexapoda</taxon>
        <taxon>Collembola</taxon>
        <taxon>Symphypleona</taxon>
        <taxon>Sminthuridae</taxon>
        <taxon>Allacma</taxon>
    </lineage>
</organism>
<name>A0A8J2NV17_9HEXA</name>
<feature type="signal peptide" evidence="3">
    <location>
        <begin position="1"/>
        <end position="19"/>
    </location>
</feature>
<reference evidence="4" key="1">
    <citation type="submission" date="2021-06" db="EMBL/GenBank/DDBJ databases">
        <authorList>
            <person name="Hodson N. C."/>
            <person name="Mongue J. A."/>
            <person name="Jaron S. K."/>
        </authorList>
    </citation>
    <scope>NUCLEOTIDE SEQUENCE</scope>
</reference>
<evidence type="ECO:0000256" key="2">
    <source>
        <dbReference type="SAM" id="MobiDB-lite"/>
    </source>
</evidence>
<evidence type="ECO:0008006" key="6">
    <source>
        <dbReference type="Google" id="ProtNLM"/>
    </source>
</evidence>
<accession>A0A8J2NV17</accession>
<sequence>MNSILIFLTSVIFSMSTDRLFVHGHGQMFEPPNRSSLWRFPEFAKYDPQPDYNDIEHYCGGLTVQHQQNGGKCGVCGDPWNQPVPRDLEDGGRFATGIIVRNYTAGQVAHIKIYMDKAHWGYFEIRLCERDDLSTPLTQECFDKNLLKFHTHSRLANTKYFVNNDKSQFYINTAVFIPEKVKCTKCVLQWHYRAGNNWGSCEDGTQAQGCGPQETFRGCADVSIQDPLLAVSPGQAPVMPPHPSSHSSQEYDQPANNSAEWKPFGQEFSIRASLENLTRELALQQIAFQNLDRDMQNQRREVVESLTCIQVDVNGTLSRFQRETRNEMQHLHDSLTNRIRNQDSHMKQLEEQYREQHERLDSFEMTCNKEHEKFRQSQNSILDQLKIMGQKIQEWRTACPVRPTVNFPEAPNHQQSPLEKVIPNTAKGARADCPYCHKNLSLGYLQKHIAKVCRNGNK</sequence>
<gene>
    <name evidence="4" type="ORF">AFUS01_LOCUS4977</name>
</gene>
<comment type="caution">
    <text evidence="4">The sequence shown here is derived from an EMBL/GenBank/DDBJ whole genome shotgun (WGS) entry which is preliminary data.</text>
</comment>
<dbReference type="Proteomes" id="UP000708208">
    <property type="component" value="Unassembled WGS sequence"/>
</dbReference>
<proteinExistence type="predicted"/>
<keyword evidence="5" id="KW-1185">Reference proteome</keyword>
<dbReference type="AlphaFoldDB" id="A0A8J2NV17"/>
<dbReference type="OrthoDB" id="64893at2759"/>
<protein>
    <recommendedName>
        <fullName evidence="6">Chitin-binding type-4 domain-containing protein</fullName>
    </recommendedName>
</protein>